<organism evidence="13 14">
    <name type="scientific">Phytophthora oleae</name>
    <dbReference type="NCBI Taxonomy" id="2107226"/>
    <lineage>
        <taxon>Eukaryota</taxon>
        <taxon>Sar</taxon>
        <taxon>Stramenopiles</taxon>
        <taxon>Oomycota</taxon>
        <taxon>Peronosporomycetes</taxon>
        <taxon>Peronosporales</taxon>
        <taxon>Peronosporaceae</taxon>
        <taxon>Phytophthora</taxon>
    </lineage>
</organism>
<keyword evidence="7 11" id="KW-0378">Hydrolase</keyword>
<proteinExistence type="inferred from homology"/>
<accession>A0ABD3FJH2</accession>
<dbReference type="GO" id="GO:0042545">
    <property type="term" value="P:cell wall modification"/>
    <property type="evidence" value="ECO:0007669"/>
    <property type="project" value="UniProtKB-UniRule"/>
</dbReference>
<dbReference type="Gene3D" id="2.160.20.10">
    <property type="entry name" value="Single-stranded right-handed beta-helix, Pectin lyase-like"/>
    <property type="match status" value="1"/>
</dbReference>
<evidence type="ECO:0000256" key="7">
    <source>
        <dbReference type="ARBA" id="ARBA00022801"/>
    </source>
</evidence>
<keyword evidence="5" id="KW-0964">Secreted</keyword>
<feature type="chain" id="PRO_5044532320" description="Pectinesterase" evidence="11">
    <location>
        <begin position="22"/>
        <end position="324"/>
    </location>
</feature>
<evidence type="ECO:0000256" key="11">
    <source>
        <dbReference type="RuleBase" id="RU000589"/>
    </source>
</evidence>
<evidence type="ECO:0000256" key="2">
    <source>
        <dbReference type="ARBA" id="ARBA00005184"/>
    </source>
</evidence>
<dbReference type="FunFam" id="2.160.20.10:FF:000014">
    <property type="entry name" value="Pectinesterase"/>
    <property type="match status" value="1"/>
</dbReference>
<dbReference type="InterPro" id="IPR011050">
    <property type="entry name" value="Pectin_lyase_fold/virulence"/>
</dbReference>
<dbReference type="Pfam" id="PF01095">
    <property type="entry name" value="Pectinesterase"/>
    <property type="match status" value="1"/>
</dbReference>
<evidence type="ECO:0000256" key="8">
    <source>
        <dbReference type="ARBA" id="ARBA00023085"/>
    </source>
</evidence>
<name>A0ABD3FJH2_9STRA</name>
<evidence type="ECO:0000259" key="12">
    <source>
        <dbReference type="Pfam" id="PF01095"/>
    </source>
</evidence>
<evidence type="ECO:0000256" key="3">
    <source>
        <dbReference type="ARBA" id="ARBA00008891"/>
    </source>
</evidence>
<dbReference type="SUPFAM" id="SSF51126">
    <property type="entry name" value="Pectin lyase-like"/>
    <property type="match status" value="1"/>
</dbReference>
<keyword evidence="8 11" id="KW-0063">Aspartyl esterase</keyword>
<dbReference type="GO" id="GO:0005576">
    <property type="term" value="C:extracellular region"/>
    <property type="evidence" value="ECO:0007669"/>
    <property type="project" value="UniProtKB-SubCell"/>
</dbReference>
<dbReference type="GO" id="GO:0045490">
    <property type="term" value="P:pectin catabolic process"/>
    <property type="evidence" value="ECO:0007669"/>
    <property type="project" value="UniProtKB-UniRule"/>
</dbReference>
<evidence type="ECO:0000256" key="10">
    <source>
        <dbReference type="PROSITE-ProRule" id="PRU10040"/>
    </source>
</evidence>
<dbReference type="InterPro" id="IPR012334">
    <property type="entry name" value="Pectin_lyas_fold"/>
</dbReference>
<dbReference type="PROSITE" id="PS00503">
    <property type="entry name" value="PECTINESTERASE_2"/>
    <property type="match status" value="1"/>
</dbReference>
<keyword evidence="6 11" id="KW-0732">Signal</keyword>
<dbReference type="InterPro" id="IPR033131">
    <property type="entry name" value="Pectinesterase_Asp_AS"/>
</dbReference>
<comment type="pathway">
    <text evidence="2 11">Glycan metabolism; pectin degradation; 2-dehydro-3-deoxy-D-gluconate from pectin: step 1/5.</text>
</comment>
<evidence type="ECO:0000256" key="5">
    <source>
        <dbReference type="ARBA" id="ARBA00022525"/>
    </source>
</evidence>
<dbReference type="EMBL" id="JBIMZQ010000019">
    <property type="protein sequence ID" value="KAL3665725.1"/>
    <property type="molecule type" value="Genomic_DNA"/>
</dbReference>
<feature type="active site" evidence="10">
    <location>
        <position position="182"/>
    </location>
</feature>
<dbReference type="PANTHER" id="PTHR31321">
    <property type="entry name" value="ACYL-COA THIOESTER HYDROLASE YBHC-RELATED"/>
    <property type="match status" value="1"/>
</dbReference>
<dbReference type="AlphaFoldDB" id="A0ABD3FJH2"/>
<sequence length="324" mass="34112">MRTFLLPLLALVALATIVVDASCSGTYARTSPASGTIVVDATGKYSGSVKTVSAGVATVSITKTSKQTIFIRPGTYKEQVLIPALSGPLVVQGYTCNTLEYADNQVTITHAITLRLKSSAGVKIYNVNVANTAGNVGQAVAAYVDASNHGFYACNFTGYQDTLCANKGNQLYARSYIGGAIDFVFGLQAKAWFESCDIKSVGSGCVTANGNSASTVTSEYVLNKASVSGSGSGTAYLGRPWCPYAHVVFQNSNLGKVVNSAGWEKWDSSTSTANVYFKEYNNSGTGASTSKRASFSGQLKKAVAVTDILGSSYKSQWYVDTDFL</sequence>
<dbReference type="InterPro" id="IPR000070">
    <property type="entry name" value="Pectinesterase_cat"/>
</dbReference>
<evidence type="ECO:0000256" key="6">
    <source>
        <dbReference type="ARBA" id="ARBA00022729"/>
    </source>
</evidence>
<dbReference type="EC" id="3.1.1.11" evidence="4 11"/>
<comment type="catalytic activity">
    <reaction evidence="9 11">
        <text>[(1-&gt;4)-alpha-D-galacturonosyl methyl ester](n) + n H2O = [(1-&gt;4)-alpha-D-galacturonosyl](n) + n methanol + n H(+)</text>
        <dbReference type="Rhea" id="RHEA:22380"/>
        <dbReference type="Rhea" id="RHEA-COMP:14570"/>
        <dbReference type="Rhea" id="RHEA-COMP:14573"/>
        <dbReference type="ChEBI" id="CHEBI:15377"/>
        <dbReference type="ChEBI" id="CHEBI:15378"/>
        <dbReference type="ChEBI" id="CHEBI:17790"/>
        <dbReference type="ChEBI" id="CHEBI:140522"/>
        <dbReference type="ChEBI" id="CHEBI:140523"/>
        <dbReference type="EC" id="3.1.1.11"/>
    </reaction>
</comment>
<protein>
    <recommendedName>
        <fullName evidence="4 11">Pectinesterase</fullName>
        <ecNumber evidence="4 11">3.1.1.11</ecNumber>
    </recommendedName>
</protein>
<evidence type="ECO:0000256" key="1">
    <source>
        <dbReference type="ARBA" id="ARBA00004613"/>
    </source>
</evidence>
<dbReference type="PANTHER" id="PTHR31321:SF57">
    <property type="entry name" value="PECTINESTERASE 53-RELATED"/>
    <property type="match status" value="1"/>
</dbReference>
<evidence type="ECO:0000313" key="13">
    <source>
        <dbReference type="EMBL" id="KAL3665725.1"/>
    </source>
</evidence>
<comment type="subcellular location">
    <subcellularLocation>
        <location evidence="1">Secreted</location>
    </subcellularLocation>
</comment>
<feature type="signal peptide" evidence="11">
    <location>
        <begin position="1"/>
        <end position="21"/>
    </location>
</feature>
<feature type="domain" description="Pectinesterase catalytic" evidence="12">
    <location>
        <begin position="45"/>
        <end position="298"/>
    </location>
</feature>
<reference evidence="13 14" key="1">
    <citation type="submission" date="2024-09" db="EMBL/GenBank/DDBJ databases">
        <title>Genome sequencing and assembly of Phytophthora oleae, isolate VK10A, causative agent of rot of olive drupes.</title>
        <authorList>
            <person name="Conti Taguali S."/>
            <person name="Riolo M."/>
            <person name="La Spada F."/>
            <person name="Cacciola S.O."/>
            <person name="Dionisio G."/>
        </authorList>
    </citation>
    <scope>NUCLEOTIDE SEQUENCE [LARGE SCALE GENOMIC DNA]</scope>
    <source>
        <strain evidence="13 14">VK10A</strain>
    </source>
</reference>
<dbReference type="GO" id="GO:0030599">
    <property type="term" value="F:pectinesterase activity"/>
    <property type="evidence" value="ECO:0007669"/>
    <property type="project" value="UniProtKB-UniRule"/>
</dbReference>
<keyword evidence="14" id="KW-1185">Reference proteome</keyword>
<evidence type="ECO:0000313" key="14">
    <source>
        <dbReference type="Proteomes" id="UP001632037"/>
    </source>
</evidence>
<evidence type="ECO:0000256" key="9">
    <source>
        <dbReference type="ARBA" id="ARBA00047928"/>
    </source>
</evidence>
<comment type="caution">
    <text evidence="13">The sequence shown here is derived from an EMBL/GenBank/DDBJ whole genome shotgun (WGS) entry which is preliminary data.</text>
</comment>
<comment type="similarity">
    <text evidence="3">Belongs to the pectinesterase family.</text>
</comment>
<gene>
    <name evidence="13" type="ORF">V7S43_009157</name>
</gene>
<evidence type="ECO:0000256" key="4">
    <source>
        <dbReference type="ARBA" id="ARBA00013229"/>
    </source>
</evidence>
<dbReference type="Proteomes" id="UP001632037">
    <property type="component" value="Unassembled WGS sequence"/>
</dbReference>